<gene>
    <name evidence="3" type="ORF">EXN61_13385</name>
</gene>
<protein>
    <submittedName>
        <fullName evidence="3">EAL domain-containing protein</fullName>
    </submittedName>
</protein>
<organism evidence="3 4">
    <name type="scientific">Agrobacterium tumefaciens</name>
    <dbReference type="NCBI Taxonomy" id="358"/>
    <lineage>
        <taxon>Bacteria</taxon>
        <taxon>Pseudomonadati</taxon>
        <taxon>Pseudomonadota</taxon>
        <taxon>Alphaproteobacteria</taxon>
        <taxon>Hyphomicrobiales</taxon>
        <taxon>Rhizobiaceae</taxon>
        <taxon>Rhizobium/Agrobacterium group</taxon>
        <taxon>Agrobacterium</taxon>
        <taxon>Agrobacterium tumefaciens complex</taxon>
    </lineage>
</organism>
<feature type="domain" description="EAL" evidence="2">
    <location>
        <begin position="11"/>
        <end position="266"/>
    </location>
</feature>
<dbReference type="PANTHER" id="PTHR33121:SF76">
    <property type="entry name" value="SIGNALING PROTEIN"/>
    <property type="match status" value="1"/>
</dbReference>
<dbReference type="SUPFAM" id="SSF141868">
    <property type="entry name" value="EAL domain-like"/>
    <property type="match status" value="1"/>
</dbReference>
<dbReference type="SMART" id="SM00052">
    <property type="entry name" value="EAL"/>
    <property type="match status" value="1"/>
</dbReference>
<evidence type="ECO:0000313" key="4">
    <source>
        <dbReference type="Proteomes" id="UP000317023"/>
    </source>
</evidence>
<reference evidence="3 4" key="1">
    <citation type="journal article" date="2019" name="Appl. Microbiol. Biotechnol.">
        <title>Differential efficiency of wild type rhizogenic strains for rol gene transformation of plants.</title>
        <authorList>
            <person name="Desmet S."/>
            <person name="De Keyser E."/>
            <person name="Van Vaerenbergh J."/>
            <person name="Baeyen S."/>
            <person name="Van Huylenbroeck J."/>
            <person name="Geelen D."/>
            <person name="Dhooghe E."/>
        </authorList>
    </citation>
    <scope>NUCLEOTIDE SEQUENCE [LARGE SCALE GENOMIC DNA]</scope>
    <source>
        <strain evidence="3 4">MAFF210266</strain>
    </source>
</reference>
<dbReference type="EMBL" id="SGOE01000003">
    <property type="protein sequence ID" value="TRB06186.1"/>
    <property type="molecule type" value="Genomic_DNA"/>
</dbReference>
<dbReference type="GO" id="GO:0071111">
    <property type="term" value="F:cyclic-guanylate-specific phosphodiesterase activity"/>
    <property type="evidence" value="ECO:0007669"/>
    <property type="project" value="InterPro"/>
</dbReference>
<accession>A0A546XZR5</accession>
<feature type="region of interest" description="Disordered" evidence="1">
    <location>
        <begin position="273"/>
        <end position="309"/>
    </location>
</feature>
<name>A0A546XZR5_AGRTU</name>
<evidence type="ECO:0000259" key="2">
    <source>
        <dbReference type="PROSITE" id="PS50883"/>
    </source>
</evidence>
<dbReference type="Gene3D" id="3.20.20.450">
    <property type="entry name" value="EAL domain"/>
    <property type="match status" value="1"/>
</dbReference>
<dbReference type="PROSITE" id="PS50883">
    <property type="entry name" value="EAL"/>
    <property type="match status" value="1"/>
</dbReference>
<evidence type="ECO:0000256" key="1">
    <source>
        <dbReference type="SAM" id="MobiDB-lite"/>
    </source>
</evidence>
<evidence type="ECO:0000313" key="3">
    <source>
        <dbReference type="EMBL" id="TRB06186.1"/>
    </source>
</evidence>
<dbReference type="InterPro" id="IPR001633">
    <property type="entry name" value="EAL_dom"/>
</dbReference>
<dbReference type="Pfam" id="PF00563">
    <property type="entry name" value="EAL"/>
    <property type="match status" value="1"/>
</dbReference>
<dbReference type="RefSeq" id="WP_110756033.1">
    <property type="nucleotide sequence ID" value="NZ_CP048551.1"/>
</dbReference>
<proteinExistence type="predicted"/>
<feature type="compositionally biased region" description="Basic and acidic residues" evidence="1">
    <location>
        <begin position="287"/>
        <end position="297"/>
    </location>
</feature>
<dbReference type="AlphaFoldDB" id="A0A546XZR5"/>
<dbReference type="Proteomes" id="UP000317023">
    <property type="component" value="Unassembled WGS sequence"/>
</dbReference>
<dbReference type="CDD" id="cd01948">
    <property type="entry name" value="EAL"/>
    <property type="match status" value="1"/>
</dbReference>
<dbReference type="InterPro" id="IPR050706">
    <property type="entry name" value="Cyclic-di-GMP_PDE-like"/>
</dbReference>
<sequence>MAPKSIFSSLVREVDGTWSTAYQTFNLKSALQPIFRRTASGALDIDSFEGLVRPHRNGEPVTPGEFFSLVASEDIENIDSILRTIHILNTGRLNRSRARIFVNFHPGLFQTPAKMRQEVERMRLAAHEAGMTAERIVCEISEKKASDTQIVADFAYHMHDIGFRVALDDYGAGDSDIDRVKLIKPDYVKFEAAWVRDFMQNSAGAALLRVIVRQFREDGIEPVFEGLETGWQVDLCEELGVLLMQGYVLAKPELAPTSFDARFPELGSAYFNAPPRTDRPGTIPPFFREERPADPHPLRQTRTFGKRGL</sequence>
<comment type="caution">
    <text evidence="3">The sequence shown here is derived from an EMBL/GenBank/DDBJ whole genome shotgun (WGS) entry which is preliminary data.</text>
</comment>
<dbReference type="InterPro" id="IPR035919">
    <property type="entry name" value="EAL_sf"/>
</dbReference>
<dbReference type="PANTHER" id="PTHR33121">
    <property type="entry name" value="CYCLIC DI-GMP PHOSPHODIESTERASE PDEF"/>
    <property type="match status" value="1"/>
</dbReference>